<organism evidence="2">
    <name type="scientific">Spumella elongata</name>
    <dbReference type="NCBI Taxonomy" id="89044"/>
    <lineage>
        <taxon>Eukaryota</taxon>
        <taxon>Sar</taxon>
        <taxon>Stramenopiles</taxon>
        <taxon>Ochrophyta</taxon>
        <taxon>Chrysophyceae</taxon>
        <taxon>Chromulinales</taxon>
        <taxon>Chromulinaceae</taxon>
        <taxon>Spumella</taxon>
    </lineage>
</organism>
<accession>A0A7S3HF75</accession>
<dbReference type="InterPro" id="IPR036465">
    <property type="entry name" value="vWFA_dom_sf"/>
</dbReference>
<evidence type="ECO:0008006" key="3">
    <source>
        <dbReference type="Google" id="ProtNLM"/>
    </source>
</evidence>
<dbReference type="EMBL" id="HBIC01044175">
    <property type="protein sequence ID" value="CAE0293761.1"/>
    <property type="molecule type" value="Transcribed_RNA"/>
</dbReference>
<evidence type="ECO:0000256" key="1">
    <source>
        <dbReference type="SAM" id="MobiDB-lite"/>
    </source>
</evidence>
<feature type="region of interest" description="Disordered" evidence="1">
    <location>
        <begin position="1"/>
        <end position="27"/>
    </location>
</feature>
<proteinExistence type="predicted"/>
<gene>
    <name evidence="2" type="ORF">SELO1098_LOCUS22613</name>
</gene>
<evidence type="ECO:0000313" key="2">
    <source>
        <dbReference type="EMBL" id="CAE0293761.1"/>
    </source>
</evidence>
<name>A0A7S3HF75_9STRA</name>
<sequence length="402" mass="44053">MSSSKRKKQAPSAVATSVEPQHTPTASVVKIIEEAPISPIRKKNKQGTFASAKGADAIVKDSILKPPNESGAKAFLTGHNWPSGLQDALVKSCRKIAIRYIITDDSGSMMTNDGHRLIGIGTKNAKMIQCTRWSELTSSLKFHAQLAHAAQAPTEFRLLNHCDPIMVGLADDTEGKSLEEAVTIFEEESPAGQTPLCHHIHEVIECIKLQEEELRATGRKACVVIATDGESTDGNLVDAMRPLQNLPVWVVVRLCTDEDHVVEYWNGIDSELELEMDVLDDLSGEAKEVTAANSWLTYGDPLHKLREFGASIKEMDLLDETALSSEQMRVMCAILVANGEVRSLPHPDEDWAAFVNTLKNRCTEAGPIWDPLTKMPKEWINIKNLTQTYGGANVTSSACVIC</sequence>
<reference evidence="2" key="1">
    <citation type="submission" date="2021-01" db="EMBL/GenBank/DDBJ databases">
        <authorList>
            <person name="Corre E."/>
            <person name="Pelletier E."/>
            <person name="Niang G."/>
            <person name="Scheremetjew M."/>
            <person name="Finn R."/>
            <person name="Kale V."/>
            <person name="Holt S."/>
            <person name="Cochrane G."/>
            <person name="Meng A."/>
            <person name="Brown T."/>
            <person name="Cohen L."/>
        </authorList>
    </citation>
    <scope>NUCLEOTIDE SEQUENCE</scope>
    <source>
        <strain evidence="2">CCAP 955/1</strain>
    </source>
</reference>
<protein>
    <recommendedName>
        <fullName evidence="3">VWFA domain-containing protein</fullName>
    </recommendedName>
</protein>
<dbReference type="AlphaFoldDB" id="A0A7S3HF75"/>
<feature type="compositionally biased region" description="Polar residues" evidence="1">
    <location>
        <begin position="14"/>
        <end position="26"/>
    </location>
</feature>
<dbReference type="SUPFAM" id="SSF53300">
    <property type="entry name" value="vWA-like"/>
    <property type="match status" value="1"/>
</dbReference>